<dbReference type="Gene3D" id="1.20.80.10">
    <property type="match status" value="1"/>
</dbReference>
<feature type="region of interest" description="Disordered" evidence="1">
    <location>
        <begin position="732"/>
        <end position="757"/>
    </location>
</feature>
<dbReference type="SUPFAM" id="SSF50729">
    <property type="entry name" value="PH domain-like"/>
    <property type="match status" value="1"/>
</dbReference>
<evidence type="ECO:0000313" key="4">
    <source>
        <dbReference type="Proteomes" id="UP000193380"/>
    </source>
</evidence>
<dbReference type="PRINTS" id="PR00935">
    <property type="entry name" value="BAND41"/>
</dbReference>
<dbReference type="InterPro" id="IPR018980">
    <property type="entry name" value="FERM_PH-like_C"/>
</dbReference>
<dbReference type="Gene3D" id="2.30.29.30">
    <property type="entry name" value="Pleckstrin-homology domain (PH domain)/Phosphotyrosine-binding domain (PTB)"/>
    <property type="match status" value="1"/>
</dbReference>
<dbReference type="PANTHER" id="PTHR45858:SF1">
    <property type="entry name" value="FERM DOMAIN-CONTAINING PROTEIN 7"/>
    <property type="match status" value="1"/>
</dbReference>
<dbReference type="InterPro" id="IPR051835">
    <property type="entry name" value="RAC1-GEF"/>
</dbReference>
<dbReference type="SMART" id="SM01196">
    <property type="entry name" value="FERM_C"/>
    <property type="match status" value="1"/>
</dbReference>
<dbReference type="InterPro" id="IPR029071">
    <property type="entry name" value="Ubiquitin-like_domsf"/>
</dbReference>
<dbReference type="PROSITE" id="PS00660">
    <property type="entry name" value="FERM_1"/>
    <property type="match status" value="1"/>
</dbReference>
<dbReference type="STRING" id="8022.A0A060XW98"/>
<dbReference type="InterPro" id="IPR014352">
    <property type="entry name" value="FERM/acyl-CoA-bd_prot_sf"/>
</dbReference>
<feature type="compositionally biased region" description="Low complexity" evidence="1">
    <location>
        <begin position="471"/>
        <end position="484"/>
    </location>
</feature>
<gene>
    <name evidence="3" type="ORF">GSONMT00048225001</name>
</gene>
<dbReference type="Gene3D" id="3.10.20.90">
    <property type="entry name" value="Phosphatidylinositol 3-kinase Catalytic Subunit, Chain A, domain 1"/>
    <property type="match status" value="1"/>
</dbReference>
<dbReference type="InterPro" id="IPR035963">
    <property type="entry name" value="FERM_2"/>
</dbReference>
<dbReference type="InterPro" id="IPR019748">
    <property type="entry name" value="FERM_central"/>
</dbReference>
<dbReference type="PaxDb" id="8022-A0A060XW98"/>
<dbReference type="EMBL" id="FR905721">
    <property type="protein sequence ID" value="CDQ81205.1"/>
    <property type="molecule type" value="Genomic_DNA"/>
</dbReference>
<dbReference type="InterPro" id="IPR019747">
    <property type="entry name" value="FERM_CS"/>
</dbReference>
<dbReference type="CDD" id="cd14473">
    <property type="entry name" value="FERM_B-lobe"/>
    <property type="match status" value="1"/>
</dbReference>
<evidence type="ECO:0000259" key="2">
    <source>
        <dbReference type="PROSITE" id="PS50057"/>
    </source>
</evidence>
<dbReference type="InterPro" id="IPR014847">
    <property type="entry name" value="FA"/>
</dbReference>
<protein>
    <recommendedName>
        <fullName evidence="2">FERM domain-containing protein</fullName>
    </recommendedName>
</protein>
<dbReference type="InterPro" id="IPR018979">
    <property type="entry name" value="FERM_N"/>
</dbReference>
<name>A0A060XW98_ONCMY</name>
<dbReference type="SUPFAM" id="SSF54236">
    <property type="entry name" value="Ubiquitin-like"/>
    <property type="match status" value="1"/>
</dbReference>
<dbReference type="SUPFAM" id="SSF47031">
    <property type="entry name" value="Second domain of FERM"/>
    <property type="match status" value="1"/>
</dbReference>
<dbReference type="Pfam" id="PF00373">
    <property type="entry name" value="FERM_M"/>
    <property type="match status" value="1"/>
</dbReference>
<reference evidence="3" key="1">
    <citation type="journal article" date="2014" name="Nat. Commun.">
        <title>The rainbow trout genome provides novel insights into evolution after whole-genome duplication in vertebrates.</title>
        <authorList>
            <person name="Berthelot C."/>
            <person name="Brunet F."/>
            <person name="Chalopin D."/>
            <person name="Juanchich A."/>
            <person name="Bernard M."/>
            <person name="Noel B."/>
            <person name="Bento P."/>
            <person name="Da Silva C."/>
            <person name="Labadie K."/>
            <person name="Alberti A."/>
            <person name="Aury J.M."/>
            <person name="Louis A."/>
            <person name="Dehais P."/>
            <person name="Bardou P."/>
            <person name="Montfort J."/>
            <person name="Klopp C."/>
            <person name="Cabau C."/>
            <person name="Gaspin C."/>
            <person name="Thorgaard G.H."/>
            <person name="Boussaha M."/>
            <person name="Quillet E."/>
            <person name="Guyomard R."/>
            <person name="Galiana D."/>
            <person name="Bobe J."/>
            <person name="Volff J.N."/>
            <person name="Genet C."/>
            <person name="Wincker P."/>
            <person name="Jaillon O."/>
            <person name="Roest Crollius H."/>
            <person name="Guiguen Y."/>
        </authorList>
    </citation>
    <scope>NUCLEOTIDE SEQUENCE [LARGE SCALE GENOMIC DNA]</scope>
</reference>
<dbReference type="InterPro" id="IPR011993">
    <property type="entry name" value="PH-like_dom_sf"/>
</dbReference>
<dbReference type="FunFam" id="2.30.29.30:FF:000002">
    <property type="entry name" value="Band 4.1-like protein 5 isoform 1"/>
    <property type="match status" value="1"/>
</dbReference>
<dbReference type="InterPro" id="IPR000299">
    <property type="entry name" value="FERM_domain"/>
</dbReference>
<dbReference type="CDD" id="cd13193">
    <property type="entry name" value="FERM_C_FARP1-like"/>
    <property type="match status" value="1"/>
</dbReference>
<dbReference type="Pfam" id="PF09380">
    <property type="entry name" value="FERM_C"/>
    <property type="match status" value="1"/>
</dbReference>
<dbReference type="PROSITE" id="PS50057">
    <property type="entry name" value="FERM_3"/>
    <property type="match status" value="1"/>
</dbReference>
<proteinExistence type="predicted"/>
<accession>A0A060XW98</accession>
<dbReference type="PANTHER" id="PTHR45858">
    <property type="entry name" value="FERM DOMAIN CONTAINING PROTEIN"/>
    <property type="match status" value="1"/>
</dbReference>
<evidence type="ECO:0000256" key="1">
    <source>
        <dbReference type="SAM" id="MobiDB-lite"/>
    </source>
</evidence>
<feature type="domain" description="FERM" evidence="2">
    <location>
        <begin position="79"/>
        <end position="359"/>
    </location>
</feature>
<dbReference type="Proteomes" id="UP000193380">
    <property type="component" value="Unassembled WGS sequence"/>
</dbReference>
<dbReference type="FunFam" id="3.10.20.90:FF:000040">
    <property type="entry name" value="FERM, RhoGEF and pleckstrin domain-containing protein"/>
    <property type="match status" value="1"/>
</dbReference>
<dbReference type="Pfam" id="PF08736">
    <property type="entry name" value="FA"/>
    <property type="match status" value="1"/>
</dbReference>
<feature type="region of interest" description="Disordered" evidence="1">
    <location>
        <begin position="464"/>
        <end position="491"/>
    </location>
</feature>
<evidence type="ECO:0000313" key="3">
    <source>
        <dbReference type="EMBL" id="CDQ81205.1"/>
    </source>
</evidence>
<dbReference type="AlphaFoldDB" id="A0A060XW98"/>
<reference evidence="3" key="2">
    <citation type="submission" date="2014-03" db="EMBL/GenBank/DDBJ databases">
        <authorList>
            <person name="Genoscope - CEA"/>
        </authorList>
    </citation>
    <scope>NUCLEOTIDE SEQUENCE</scope>
</reference>
<dbReference type="SMART" id="SM01195">
    <property type="entry name" value="FA"/>
    <property type="match status" value="1"/>
</dbReference>
<dbReference type="Pfam" id="PF09379">
    <property type="entry name" value="FERM_N"/>
    <property type="match status" value="1"/>
</dbReference>
<dbReference type="InterPro" id="IPR041788">
    <property type="entry name" value="FARP1/FARP2/FRMD7_FERM_C"/>
</dbReference>
<dbReference type="SMART" id="SM00295">
    <property type="entry name" value="B41"/>
    <property type="match status" value="1"/>
</dbReference>
<dbReference type="FunFam" id="1.20.80.10:FF:000005">
    <property type="entry name" value="FERM, RhoGEF and pleckstrin domain-containing protein 1"/>
    <property type="match status" value="1"/>
</dbReference>
<dbReference type="InterPro" id="IPR019749">
    <property type="entry name" value="Band_41_domain"/>
</dbReference>
<organism evidence="3 4">
    <name type="scientific">Oncorhynchus mykiss</name>
    <name type="common">Rainbow trout</name>
    <name type="synonym">Salmo gairdneri</name>
    <dbReference type="NCBI Taxonomy" id="8022"/>
    <lineage>
        <taxon>Eukaryota</taxon>
        <taxon>Metazoa</taxon>
        <taxon>Chordata</taxon>
        <taxon>Craniata</taxon>
        <taxon>Vertebrata</taxon>
        <taxon>Euteleostomi</taxon>
        <taxon>Actinopterygii</taxon>
        <taxon>Neopterygii</taxon>
        <taxon>Teleostei</taxon>
        <taxon>Protacanthopterygii</taxon>
        <taxon>Salmoniformes</taxon>
        <taxon>Salmonidae</taxon>
        <taxon>Salmoninae</taxon>
        <taxon>Oncorhynchus</taxon>
    </lineage>
</organism>
<sequence>MRRLILNKNPPKHWAGIASQRNLHVFTHTAAPSNCTRTPLCFARDEWVRMTESQGGHEPNRTQELRAVVVRKKQREGTFKLRVIFLDDSESIFEVEQRILGNDFYNKVCGHLKLLEKEYFGLEFRHQCGSYMWLELLKPLAKQVKNTSDPTFRFIVKFFPPDPGQLQKELTRYLFALQIKQDLSNGSLTCNDNSAALLVSHLLQSELGDYEEELDLQHLETKNYVPNQECLHKKILRFHKRHRGQTPGEADSQLLEVARKLDMYGIRPQAANDGEGTKINLAITHSGVLVFQGNTKINTFSWASIRKLSFKRKHFLIKLHAKIVPSRKDTVELAMASRDVCKAFWKTCVEYHAFFRLSEEPKSRHKSFLYSKGSCFRYSGRTQKQLLDCVRRGGRKNLPFERKFYKAHYDNRQCRSSPDLLTDVSKQVYEQTCGFPHADCAPGGKRSQSAVEVLFTTMDLEGPPSHSAHTSAFGQSRSSSFSGAEPGPTALQGLRCHSERATQSFNRSSNVAEGPQRGRLLANTQQLVLLYPSPHSHLYPYPCLELHPILPLSAQAYMPAPQAALLDEFIRSSSFSNPSSLSPGLRRQRHRYNVPPSMAIAPGLYAATLAGCGAGRREFGREETAGHFSDDSSYQAGLPKRSWSQSDVKVLRPSAPAAEFRPLGHYPHLSRRHSPARPTHLPLNLSPMPERPASVGEISLSDSDVMFPYYCPGLGKLVRSGPLARMRISSGSLQLDEGEEDSFNLSDPEGSAATKRS</sequence>
<dbReference type="GO" id="GO:0005085">
    <property type="term" value="F:guanyl-nucleotide exchange factor activity"/>
    <property type="evidence" value="ECO:0007669"/>
    <property type="project" value="TreeGrafter"/>
</dbReference>